<dbReference type="Proteomes" id="UP000002899">
    <property type="component" value="Chromosome IV"/>
</dbReference>
<dbReference type="PROSITE" id="PS00841">
    <property type="entry name" value="XPG_1"/>
    <property type="match status" value="1"/>
</dbReference>
<evidence type="ECO:0000256" key="6">
    <source>
        <dbReference type="ARBA" id="ARBA00022763"/>
    </source>
</evidence>
<keyword evidence="11 16" id="KW-0234">DNA repair</keyword>
<dbReference type="EC" id="3.1.-.-" evidence="16"/>
<evidence type="ECO:0000259" key="20">
    <source>
        <dbReference type="SMART" id="SM00485"/>
    </source>
</evidence>
<comment type="subunit">
    <text evidence="15">Interacts with PCNA1 and PCNA2. Three molecules of FEN1 bind to one PCNA trimer with each molecule binding to one PCNA monomer. PCNA stimulates the nuclease activity without altering cleavage specificity.</text>
</comment>
<dbReference type="GO" id="GO:0005730">
    <property type="term" value="C:nucleolus"/>
    <property type="evidence" value="ECO:0007669"/>
    <property type="project" value="UniProtKB-SubCell"/>
</dbReference>
<dbReference type="GO" id="GO:0000287">
    <property type="term" value="F:magnesium ion binding"/>
    <property type="evidence" value="ECO:0007669"/>
    <property type="project" value="UniProtKB-UniRule"/>
</dbReference>
<evidence type="ECO:0000256" key="18">
    <source>
        <dbReference type="SAM" id="MobiDB-lite"/>
    </source>
</evidence>
<dbReference type="GeneID" id="24426089"/>
<evidence type="ECO:0000256" key="8">
    <source>
        <dbReference type="ARBA" id="ARBA00022839"/>
    </source>
</evidence>
<proteinExistence type="inferred from homology"/>
<keyword evidence="6 16" id="KW-0227">DNA damage</keyword>
<reference evidence="21 22" key="3">
    <citation type="journal article" date="2016" name="Sci. Rep.">
        <title>Genome-wide diversity and gene expression profiling of Babesia microti isolates identify polymorphic genes that mediate host-pathogen interactions.</title>
        <authorList>
            <person name="Silva J.C."/>
            <person name="Cornillot E."/>
            <person name="McCracken C."/>
            <person name="Usmani-Brown S."/>
            <person name="Dwivedi A."/>
            <person name="Ifeonu O.O."/>
            <person name="Crabtree J."/>
            <person name="Gotia H.T."/>
            <person name="Virji A.Z."/>
            <person name="Reynes C."/>
            <person name="Colinge J."/>
            <person name="Kumar V."/>
            <person name="Lawres L."/>
            <person name="Pazzi J.E."/>
            <person name="Pablo J.V."/>
            <person name="Hung C."/>
            <person name="Brancato J."/>
            <person name="Kumari P."/>
            <person name="Orvis J."/>
            <person name="Tretina K."/>
            <person name="Chibucos M."/>
            <person name="Ott S."/>
            <person name="Sadzewicz L."/>
            <person name="Sengamalay N."/>
            <person name="Shetty A.C."/>
            <person name="Su Q."/>
            <person name="Tallon L."/>
            <person name="Fraser C.M."/>
            <person name="Frutos R."/>
            <person name="Molina D.M."/>
            <person name="Krause P.J."/>
            <person name="Ben Mamoun C."/>
        </authorList>
    </citation>
    <scope>NUCLEOTIDE SEQUENCE [LARGE SCALE GENOMIC DNA]</scope>
    <source>
        <strain evidence="21 22">RI</strain>
    </source>
</reference>
<dbReference type="CDD" id="cd09867">
    <property type="entry name" value="PIN_FEN1"/>
    <property type="match status" value="1"/>
</dbReference>
<dbReference type="FunFam" id="1.10.150.20:FF:000009">
    <property type="entry name" value="Flap endonuclease 1"/>
    <property type="match status" value="1"/>
</dbReference>
<dbReference type="GO" id="GO:0006284">
    <property type="term" value="P:base-excision repair"/>
    <property type="evidence" value="ECO:0007669"/>
    <property type="project" value="UniProtKB-UniRule"/>
</dbReference>
<reference evidence="21 22" key="1">
    <citation type="journal article" date="2012" name="Nucleic Acids Res.">
        <title>Sequencing of the smallest Apicomplexan genome from the human pathogen Babesia microti.</title>
        <authorList>
            <person name="Cornillot E."/>
            <person name="Hadj-Kaddour K."/>
            <person name="Dassouli A."/>
            <person name="Noel B."/>
            <person name="Ranwez V."/>
            <person name="Vacherie B."/>
            <person name="Augagneur Y."/>
            <person name="Bres V."/>
            <person name="Duclos A."/>
            <person name="Randazzo S."/>
            <person name="Carcy B."/>
            <person name="Debierre-Grockiego F."/>
            <person name="Delbecq S."/>
            <person name="Moubri-Menage K."/>
            <person name="Shams-Eldin H."/>
            <person name="Usmani-Brown S."/>
            <person name="Bringaud F."/>
            <person name="Wincker P."/>
            <person name="Vivares C.P."/>
            <person name="Schwarz R.T."/>
            <person name="Schetters T.P."/>
            <person name="Krause P.J."/>
            <person name="Gorenflot A."/>
            <person name="Berry V."/>
            <person name="Barbe V."/>
            <person name="Ben Mamoun C."/>
        </authorList>
    </citation>
    <scope>NUCLEOTIDE SEQUENCE [LARGE SCALE GENOMIC DNA]</scope>
    <source>
        <strain evidence="21 22">RI</strain>
    </source>
</reference>
<keyword evidence="1 16" id="KW-0597">Phosphoprotein</keyword>
<reference evidence="21 22" key="2">
    <citation type="journal article" date="2013" name="PLoS ONE">
        <title>Whole genome mapping and re-organization of the nuclear and mitochondrial genomes of Babesia microti isolates.</title>
        <authorList>
            <person name="Cornillot E."/>
            <person name="Dassouli A."/>
            <person name="Garg A."/>
            <person name="Pachikara N."/>
            <person name="Randazzo S."/>
            <person name="Depoix D."/>
            <person name="Carcy B."/>
            <person name="Delbecq S."/>
            <person name="Frutos R."/>
            <person name="Silva J.C."/>
            <person name="Sutton R."/>
            <person name="Krause P.J."/>
            <person name="Mamoun C.B."/>
        </authorList>
    </citation>
    <scope>NUCLEOTIDE SEQUENCE [LARGE SCALE GENOMIC DNA]</scope>
    <source>
        <strain evidence="21 22">RI</strain>
    </source>
</reference>
<evidence type="ECO:0000256" key="12">
    <source>
        <dbReference type="ARBA" id="ARBA00023242"/>
    </source>
</evidence>
<feature type="region of interest" description="Disordered" evidence="18">
    <location>
        <begin position="396"/>
        <end position="428"/>
    </location>
</feature>
<dbReference type="PANTHER" id="PTHR11081">
    <property type="entry name" value="FLAP ENDONUCLEASE FAMILY MEMBER"/>
    <property type="match status" value="1"/>
</dbReference>
<dbReference type="GO" id="GO:0003677">
    <property type="term" value="F:DNA binding"/>
    <property type="evidence" value="ECO:0007669"/>
    <property type="project" value="UniProtKB-UniRule"/>
</dbReference>
<dbReference type="KEGG" id="bmic:BmR1_04g07210"/>
<evidence type="ECO:0000313" key="21">
    <source>
        <dbReference type="EMBL" id="CCF75637.1"/>
    </source>
</evidence>
<evidence type="ECO:0000256" key="4">
    <source>
        <dbReference type="ARBA" id="ARBA00022723"/>
    </source>
</evidence>
<dbReference type="InterPro" id="IPR036279">
    <property type="entry name" value="5-3_exonuclease_C_sf"/>
</dbReference>
<comment type="subcellular location">
    <subcellularLocation>
        <location evidence="16">Nucleus</location>
        <location evidence="16">Nucleolus</location>
    </subcellularLocation>
    <subcellularLocation>
        <location evidence="16">Nucleus</location>
        <location evidence="16">Nucleoplasm</location>
    </subcellularLocation>
    <subcellularLocation>
        <location evidence="16">Mitochondrion</location>
    </subcellularLocation>
    <text evidence="16">Resides mostly in the nucleoli and relocalizes to the nucleoplasm upon DNA damage.</text>
</comment>
<keyword evidence="8 16" id="KW-0269">Exonuclease</keyword>
<feature type="coiled-coil region" evidence="17">
    <location>
        <begin position="96"/>
        <end position="123"/>
    </location>
</feature>
<feature type="domain" description="XPG N-terminal" evidence="20">
    <location>
        <begin position="1"/>
        <end position="109"/>
    </location>
</feature>
<evidence type="ECO:0000256" key="14">
    <source>
        <dbReference type="ARBA" id="ARBA00034726"/>
    </source>
</evidence>
<dbReference type="GO" id="GO:0005739">
    <property type="term" value="C:mitochondrion"/>
    <property type="evidence" value="ECO:0007669"/>
    <property type="project" value="UniProtKB-SubCell"/>
</dbReference>
<evidence type="ECO:0000256" key="5">
    <source>
        <dbReference type="ARBA" id="ARBA00022759"/>
    </source>
</evidence>
<evidence type="ECO:0000256" key="16">
    <source>
        <dbReference type="HAMAP-Rule" id="MF_03140"/>
    </source>
</evidence>
<dbReference type="Pfam" id="PF00867">
    <property type="entry name" value="XPG_I"/>
    <property type="match status" value="1"/>
</dbReference>
<protein>
    <recommendedName>
        <fullName evidence="16">Flap endonuclease 1</fullName>
        <shortName evidence="16">FEN-1</shortName>
        <ecNumber evidence="16">3.1.-.-</ecNumber>
    </recommendedName>
    <alternativeName>
        <fullName evidence="16">Flap structure-specific endonuclease 1</fullName>
    </alternativeName>
</protein>
<name>I7IHD8_BABMR</name>
<keyword evidence="12 16" id="KW-0539">Nucleus</keyword>
<dbReference type="Gene3D" id="3.40.50.1010">
    <property type="entry name" value="5'-nuclease"/>
    <property type="match status" value="1"/>
</dbReference>
<gene>
    <name evidence="21" type="ORF">BmR1_04g07210</name>
</gene>
<dbReference type="GO" id="GO:0043137">
    <property type="term" value="P:DNA replication, removal of RNA primer"/>
    <property type="evidence" value="ECO:0007669"/>
    <property type="project" value="UniProtKB-UniRule"/>
</dbReference>
<comment type="function">
    <text evidence="13 16">Structure-specific nuclease with 5'-flap endonuclease and 5'-3' exonuclease activities involved in DNA replication and repair. During DNA replication, cleaves the 5'-overhanging flap structure that is generated by displacement synthesis when DNA polymerase encounters the 5'-end of a downstream Okazaki fragment. It enters the flap from the 5'-end and then tracks to cleave the flap base, leaving a nick for ligation. Also involved in the long patch base excision repair (LP-BER) pathway, by cleaving within the apurinic/apyrimidinic (AP) site-terminated flap. Acts as a genome stabilization factor that prevents flaps from equilibrating into structures that lead to duplications and deletions. Also possesses 5'-3' exonuclease activity on nicked or gapped double-stranded DNA, and exhibits RNase H activity. Also involved in replication and repair of rDNA and in repairing mitochondrial DNA.</text>
</comment>
<dbReference type="EMBL" id="LN871599">
    <property type="protein sequence ID" value="CCF75637.1"/>
    <property type="molecule type" value="Genomic_DNA"/>
</dbReference>
<dbReference type="OrthoDB" id="361602at2759"/>
<comment type="cofactor">
    <cofactor evidence="16">
        <name>Mg(2+)</name>
        <dbReference type="ChEBI" id="CHEBI:18420"/>
    </cofactor>
    <text evidence="16">Binds 2 magnesium ions per subunit. They probably participate in the reaction catalyzed by the enzyme. May bind an additional third magnesium ion after substrate binding.</text>
</comment>
<evidence type="ECO:0000256" key="2">
    <source>
        <dbReference type="ARBA" id="ARBA00022705"/>
    </source>
</evidence>
<evidence type="ECO:0000256" key="11">
    <source>
        <dbReference type="ARBA" id="ARBA00023204"/>
    </source>
</evidence>
<accession>I7IHD8</accession>
<evidence type="ECO:0000256" key="10">
    <source>
        <dbReference type="ARBA" id="ARBA00023128"/>
    </source>
</evidence>
<keyword evidence="9 16" id="KW-0460">Magnesium</keyword>
<dbReference type="InterPro" id="IPR023426">
    <property type="entry name" value="Flap_endonuc"/>
</dbReference>
<dbReference type="RefSeq" id="XP_012650045.1">
    <property type="nucleotide sequence ID" value="XM_012794591.1"/>
</dbReference>
<keyword evidence="22" id="KW-1185">Reference proteome</keyword>
<dbReference type="SUPFAM" id="SSF88723">
    <property type="entry name" value="PIN domain-like"/>
    <property type="match status" value="1"/>
</dbReference>
<dbReference type="InterPro" id="IPR006086">
    <property type="entry name" value="XPG-I_dom"/>
</dbReference>
<evidence type="ECO:0000313" key="22">
    <source>
        <dbReference type="Proteomes" id="UP000002899"/>
    </source>
</evidence>
<keyword evidence="2 16" id="KW-0235">DNA replication</keyword>
<evidence type="ECO:0000256" key="15">
    <source>
        <dbReference type="ARBA" id="ARBA00063178"/>
    </source>
</evidence>
<dbReference type="FunFam" id="3.40.50.1010:FF:000016">
    <property type="entry name" value="Flap endonuclease 1"/>
    <property type="match status" value="1"/>
</dbReference>
<sequence length="452" mass="50714">MGIKGLTKLILENAPEGYQEITLANLSGQIIAIDASMTLYQFMIAIRQGNFATSLVNANGEPTSHIAGLMLRVAALLELGIRPIYVFDGEPPQAKSDTLLKRKERKEEALKLLEQAMETGDLEEIKKQTSRTVRVSREQSKQAMKFLELCGLPVVEASQEAEAQCAYMVKWGIADVASTEDTDCLTFGTPVLIRNLSNALAISSNKNSKFNSKSPKSHLLRIDLNKTLNGFKLNINQFVDLCILCGCDYCGKLKGVGPKTALSLLQKYKTIEEIIAHKEITCIDENFDYKMARDAFLSPKIVPKEEIKLEWREPNIPELIDFLVVKNNFNQDRVNKFINKLINIRKVKPQQQISSFFKAKNTSIVSKSDAKIETTAMSLKPEVKCVIRKDEQISTIKNPTHESLSTPDKEVDKKNPQMSMCKSEREEGRKRTITLLQFCPSNVKVKKGVSSH</sequence>
<evidence type="ECO:0000256" key="13">
    <source>
        <dbReference type="ARBA" id="ARBA00029382"/>
    </source>
</evidence>
<dbReference type="SMART" id="SM00279">
    <property type="entry name" value="HhH2"/>
    <property type="match status" value="1"/>
</dbReference>
<evidence type="ECO:0000256" key="17">
    <source>
        <dbReference type="SAM" id="Coils"/>
    </source>
</evidence>
<dbReference type="GO" id="GO:0008409">
    <property type="term" value="F:5'-3' exonuclease activity"/>
    <property type="evidence" value="ECO:0007669"/>
    <property type="project" value="UniProtKB-UniRule"/>
</dbReference>
<feature type="compositionally biased region" description="Polar residues" evidence="18">
    <location>
        <begin position="396"/>
        <end position="406"/>
    </location>
</feature>
<organism evidence="21 22">
    <name type="scientific">Babesia microti (strain RI)</name>
    <dbReference type="NCBI Taxonomy" id="1133968"/>
    <lineage>
        <taxon>Eukaryota</taxon>
        <taxon>Sar</taxon>
        <taxon>Alveolata</taxon>
        <taxon>Apicomplexa</taxon>
        <taxon>Aconoidasida</taxon>
        <taxon>Piroplasmida</taxon>
        <taxon>Babesiidae</taxon>
        <taxon>Babesia</taxon>
    </lineage>
</organism>
<evidence type="ECO:0000256" key="1">
    <source>
        <dbReference type="ARBA" id="ARBA00022553"/>
    </source>
</evidence>
<dbReference type="InterPro" id="IPR006085">
    <property type="entry name" value="XPG_DNA_repair_N"/>
</dbReference>
<keyword evidence="10 16" id="KW-0496">Mitochondrion</keyword>
<dbReference type="InterPro" id="IPR019974">
    <property type="entry name" value="XPG_CS"/>
</dbReference>
<evidence type="ECO:0000256" key="7">
    <source>
        <dbReference type="ARBA" id="ARBA00022801"/>
    </source>
</evidence>
<dbReference type="SMART" id="SM00485">
    <property type="entry name" value="XPGN"/>
    <property type="match status" value="1"/>
</dbReference>
<dbReference type="VEuPathDB" id="PiroplasmaDB:BmR1_04g07210"/>
<dbReference type="AlphaFoldDB" id="I7IHD8"/>
<keyword evidence="3 16" id="KW-0540">Nuclease</keyword>
<keyword evidence="5 16" id="KW-0255">Endonuclease</keyword>
<dbReference type="SUPFAM" id="SSF47807">
    <property type="entry name" value="5' to 3' exonuclease, C-terminal subdomain"/>
    <property type="match status" value="1"/>
</dbReference>
<dbReference type="InterPro" id="IPR029060">
    <property type="entry name" value="PIN-like_dom_sf"/>
</dbReference>
<dbReference type="SMART" id="SM00484">
    <property type="entry name" value="XPGI"/>
    <property type="match status" value="1"/>
</dbReference>
<dbReference type="PRINTS" id="PR00853">
    <property type="entry name" value="XPGRADSUPER"/>
</dbReference>
<comment type="similarity">
    <text evidence="14 16">Belongs to the XPG/RAD2 endonuclease family. FEN1 subfamily.</text>
</comment>
<dbReference type="PANTHER" id="PTHR11081:SF9">
    <property type="entry name" value="FLAP ENDONUCLEASE 1"/>
    <property type="match status" value="1"/>
</dbReference>
<feature type="domain" description="XPG-I" evidence="19">
    <location>
        <begin position="148"/>
        <end position="233"/>
    </location>
</feature>
<dbReference type="GO" id="GO:0005654">
    <property type="term" value="C:nucleoplasm"/>
    <property type="evidence" value="ECO:0007669"/>
    <property type="project" value="UniProtKB-SubCell"/>
</dbReference>
<keyword evidence="7 16" id="KW-0378">Hydrolase</keyword>
<evidence type="ECO:0000256" key="9">
    <source>
        <dbReference type="ARBA" id="ARBA00022842"/>
    </source>
</evidence>
<dbReference type="HAMAP" id="MF_00614">
    <property type="entry name" value="Fen"/>
    <property type="match status" value="1"/>
</dbReference>
<dbReference type="InterPro" id="IPR008918">
    <property type="entry name" value="HhH2"/>
</dbReference>
<evidence type="ECO:0000256" key="3">
    <source>
        <dbReference type="ARBA" id="ARBA00022722"/>
    </source>
</evidence>
<keyword evidence="17" id="KW-0175">Coiled coil</keyword>
<dbReference type="InterPro" id="IPR006084">
    <property type="entry name" value="XPG/Rad2"/>
</dbReference>
<evidence type="ECO:0000259" key="19">
    <source>
        <dbReference type="SMART" id="SM00484"/>
    </source>
</evidence>
<keyword evidence="4 16" id="KW-0479">Metal-binding</keyword>
<dbReference type="GO" id="GO:0017108">
    <property type="term" value="F:5'-flap endonuclease activity"/>
    <property type="evidence" value="ECO:0007669"/>
    <property type="project" value="UniProtKB-UniRule"/>
</dbReference>
<dbReference type="Pfam" id="PF00752">
    <property type="entry name" value="XPG_N"/>
    <property type="match status" value="1"/>
</dbReference>
<dbReference type="Gene3D" id="1.10.150.20">
    <property type="entry name" value="5' to 3' exonuclease, C-terminal subdomain"/>
    <property type="match status" value="1"/>
</dbReference>
<dbReference type="CDD" id="cd09907">
    <property type="entry name" value="H3TH_FEN1-Euk"/>
    <property type="match status" value="1"/>
</dbReference>